<evidence type="ECO:0000313" key="2">
    <source>
        <dbReference type="Proteomes" id="UP001152888"/>
    </source>
</evidence>
<dbReference type="Proteomes" id="UP001152888">
    <property type="component" value="Unassembled WGS sequence"/>
</dbReference>
<reference evidence="1" key="1">
    <citation type="submission" date="2022-03" db="EMBL/GenBank/DDBJ databases">
        <authorList>
            <person name="Sayadi A."/>
        </authorList>
    </citation>
    <scope>NUCLEOTIDE SEQUENCE</scope>
</reference>
<protein>
    <submittedName>
        <fullName evidence="1">Uncharacterized protein</fullName>
    </submittedName>
</protein>
<organism evidence="1 2">
    <name type="scientific">Acanthoscelides obtectus</name>
    <name type="common">Bean weevil</name>
    <name type="synonym">Bruchus obtectus</name>
    <dbReference type="NCBI Taxonomy" id="200917"/>
    <lineage>
        <taxon>Eukaryota</taxon>
        <taxon>Metazoa</taxon>
        <taxon>Ecdysozoa</taxon>
        <taxon>Arthropoda</taxon>
        <taxon>Hexapoda</taxon>
        <taxon>Insecta</taxon>
        <taxon>Pterygota</taxon>
        <taxon>Neoptera</taxon>
        <taxon>Endopterygota</taxon>
        <taxon>Coleoptera</taxon>
        <taxon>Polyphaga</taxon>
        <taxon>Cucujiformia</taxon>
        <taxon>Chrysomeloidea</taxon>
        <taxon>Chrysomelidae</taxon>
        <taxon>Bruchinae</taxon>
        <taxon>Bruchini</taxon>
        <taxon>Acanthoscelides</taxon>
    </lineage>
</organism>
<gene>
    <name evidence="1" type="ORF">ACAOBT_LOCUS3631</name>
</gene>
<dbReference type="OrthoDB" id="6220511at2759"/>
<dbReference type="PANTHER" id="PTHR28434">
    <property type="entry name" value="PROTEIN C3ORF33"/>
    <property type="match status" value="1"/>
</dbReference>
<name>A0A9P0JUE7_ACAOB</name>
<dbReference type="InterPro" id="IPR042421">
    <property type="entry name" value="C3orf33-like"/>
</dbReference>
<dbReference type="EMBL" id="CAKOFQ010006687">
    <property type="protein sequence ID" value="CAH1960285.1"/>
    <property type="molecule type" value="Genomic_DNA"/>
</dbReference>
<proteinExistence type="predicted"/>
<dbReference type="GO" id="GO:0005615">
    <property type="term" value="C:extracellular space"/>
    <property type="evidence" value="ECO:0007669"/>
    <property type="project" value="TreeGrafter"/>
</dbReference>
<keyword evidence="2" id="KW-1185">Reference proteome</keyword>
<dbReference type="PANTHER" id="PTHR28434:SF1">
    <property type="entry name" value="PROTEIN C3ORF33"/>
    <property type="match status" value="1"/>
</dbReference>
<comment type="caution">
    <text evidence="1">The sequence shown here is derived from an EMBL/GenBank/DDBJ whole genome shotgun (WGS) entry which is preliminary data.</text>
</comment>
<evidence type="ECO:0000313" key="1">
    <source>
        <dbReference type="EMBL" id="CAH1960285.1"/>
    </source>
</evidence>
<dbReference type="AlphaFoldDB" id="A0A9P0JUE7"/>
<sequence>MEKAKEKASNAFHSFSSAMERNSRGVEIGCYSVALIGLTVALRKVRPFSKFRKASDIPNHFIREKRELIGYVNRIEPDGALLMVQHRPLINLPFIRPSHLPVKISGVRVSGLGLSWLQTVVAGKEIKFIPIVKERDFVQCQVFLEKQTKEKKPHVLNVGESLLKIGFAVTEHPTKPLSEDPSYLTYYHRLQSAENYALRQKMGLRYYIAPTRELIFKLYSWLNILIDRLIKQITKTLPKVPKFYVS</sequence>
<accession>A0A9P0JUE7</accession>